<keyword evidence="2" id="KW-1133">Transmembrane helix</keyword>
<dbReference type="Gene3D" id="1.20.144.10">
    <property type="entry name" value="Phosphatidic acid phosphatase type 2/haloperoxidase"/>
    <property type="match status" value="1"/>
</dbReference>
<organism evidence="4 5">
    <name type="scientific">Kocuria gwangalliensis</name>
    <dbReference type="NCBI Taxonomy" id="501592"/>
    <lineage>
        <taxon>Bacteria</taxon>
        <taxon>Bacillati</taxon>
        <taxon>Actinomycetota</taxon>
        <taxon>Actinomycetes</taxon>
        <taxon>Micrococcales</taxon>
        <taxon>Micrococcaceae</taxon>
        <taxon>Kocuria</taxon>
    </lineage>
</organism>
<protein>
    <recommendedName>
        <fullName evidence="3">Phosphatidic acid phosphatase type 2/haloperoxidase domain-containing protein</fullName>
    </recommendedName>
</protein>
<dbReference type="RefSeq" id="WP_345310771.1">
    <property type="nucleotide sequence ID" value="NZ_BAABLN010000009.1"/>
</dbReference>
<dbReference type="Proteomes" id="UP001501446">
    <property type="component" value="Unassembled WGS sequence"/>
</dbReference>
<keyword evidence="5" id="KW-1185">Reference proteome</keyword>
<evidence type="ECO:0000256" key="1">
    <source>
        <dbReference type="SAM" id="MobiDB-lite"/>
    </source>
</evidence>
<dbReference type="InterPro" id="IPR036938">
    <property type="entry name" value="PAP2/HPO_sf"/>
</dbReference>
<feature type="transmembrane region" description="Helical" evidence="2">
    <location>
        <begin position="26"/>
        <end position="44"/>
    </location>
</feature>
<name>A0ABP8WVP0_9MICC</name>
<feature type="transmembrane region" description="Helical" evidence="2">
    <location>
        <begin position="177"/>
        <end position="196"/>
    </location>
</feature>
<dbReference type="SMART" id="SM00014">
    <property type="entry name" value="acidPPc"/>
    <property type="match status" value="1"/>
</dbReference>
<evidence type="ECO:0000256" key="2">
    <source>
        <dbReference type="SAM" id="Phobius"/>
    </source>
</evidence>
<evidence type="ECO:0000259" key="3">
    <source>
        <dbReference type="SMART" id="SM00014"/>
    </source>
</evidence>
<feature type="region of interest" description="Disordered" evidence="1">
    <location>
        <begin position="243"/>
        <end position="285"/>
    </location>
</feature>
<dbReference type="PANTHER" id="PTHR14969">
    <property type="entry name" value="SPHINGOSINE-1-PHOSPHATE PHOSPHOHYDROLASE"/>
    <property type="match status" value="1"/>
</dbReference>
<accession>A0ABP8WVP0</accession>
<dbReference type="SUPFAM" id="SSF48317">
    <property type="entry name" value="Acid phosphatase/Vanadium-dependent haloperoxidase"/>
    <property type="match status" value="1"/>
</dbReference>
<dbReference type="Pfam" id="PF01569">
    <property type="entry name" value="PAP2"/>
    <property type="match status" value="1"/>
</dbReference>
<comment type="caution">
    <text evidence="4">The sequence shown here is derived from an EMBL/GenBank/DDBJ whole genome shotgun (WGS) entry which is preliminary data.</text>
</comment>
<keyword evidence="2" id="KW-0472">Membrane</keyword>
<feature type="transmembrane region" description="Helical" evidence="2">
    <location>
        <begin position="70"/>
        <end position="98"/>
    </location>
</feature>
<evidence type="ECO:0000313" key="4">
    <source>
        <dbReference type="EMBL" id="GAA4694336.1"/>
    </source>
</evidence>
<keyword evidence="2" id="KW-0812">Transmembrane</keyword>
<dbReference type="InterPro" id="IPR000326">
    <property type="entry name" value="PAP2/HPO"/>
</dbReference>
<feature type="transmembrane region" description="Helical" evidence="2">
    <location>
        <begin position="105"/>
        <end position="126"/>
    </location>
</feature>
<feature type="compositionally biased region" description="Low complexity" evidence="1">
    <location>
        <begin position="249"/>
        <end position="260"/>
    </location>
</feature>
<feature type="transmembrane region" description="Helical" evidence="2">
    <location>
        <begin position="146"/>
        <end position="165"/>
    </location>
</feature>
<feature type="compositionally biased region" description="Acidic residues" evidence="1">
    <location>
        <begin position="275"/>
        <end position="285"/>
    </location>
</feature>
<sequence>MTYPAQKTSPSPGGSPWRLPQLQHRVAVPLVTVLLVATVGRLLVVSPEITHGETALLEGLVQYRNAPFDALAMAIHVVFSNAGIVLIIATITGWLAVFRRRPLDATAFLITSLTGWAAIGLVKVAAERPRPSLPAGEQLLHLEGATSFPSGHTGGALAIVLALMLVNFRSSQRNRILWFGLAAVALVGASRIYAAAHYPLDVLVSIPVAWAGVMIGGSLANALVPALAYGFGWSQADATVPAPQNTRVTSGATGSTAASSWSETVTAERNRPAFDLDESEEDRAA</sequence>
<gene>
    <name evidence="4" type="ORF">GCM10025781_09900</name>
</gene>
<proteinExistence type="predicted"/>
<dbReference type="PANTHER" id="PTHR14969:SF13">
    <property type="entry name" value="AT30094P"/>
    <property type="match status" value="1"/>
</dbReference>
<evidence type="ECO:0000313" key="5">
    <source>
        <dbReference type="Proteomes" id="UP001501446"/>
    </source>
</evidence>
<feature type="transmembrane region" description="Helical" evidence="2">
    <location>
        <begin position="202"/>
        <end position="224"/>
    </location>
</feature>
<dbReference type="EMBL" id="BAABLN010000009">
    <property type="protein sequence ID" value="GAA4694336.1"/>
    <property type="molecule type" value="Genomic_DNA"/>
</dbReference>
<feature type="domain" description="Phosphatidic acid phosphatase type 2/haloperoxidase" evidence="3">
    <location>
        <begin position="105"/>
        <end position="217"/>
    </location>
</feature>
<reference evidence="5" key="1">
    <citation type="journal article" date="2019" name="Int. J. Syst. Evol. Microbiol.">
        <title>The Global Catalogue of Microorganisms (GCM) 10K type strain sequencing project: providing services to taxonomists for standard genome sequencing and annotation.</title>
        <authorList>
            <consortium name="The Broad Institute Genomics Platform"/>
            <consortium name="The Broad Institute Genome Sequencing Center for Infectious Disease"/>
            <person name="Wu L."/>
            <person name="Ma J."/>
        </authorList>
    </citation>
    <scope>NUCLEOTIDE SEQUENCE [LARGE SCALE GENOMIC DNA]</scope>
    <source>
        <strain evidence="5">JCM 18958</strain>
    </source>
</reference>